<evidence type="ECO:0000313" key="3">
    <source>
        <dbReference type="Proteomes" id="UP000078512"/>
    </source>
</evidence>
<accession>A0A197JC70</accession>
<dbReference type="AlphaFoldDB" id="A0A197JC70"/>
<keyword evidence="3" id="KW-1185">Reference proteome</keyword>
<dbReference type="GO" id="GO:0003676">
    <property type="term" value="F:nucleic acid binding"/>
    <property type="evidence" value="ECO:0007669"/>
    <property type="project" value="InterPro"/>
</dbReference>
<evidence type="ECO:0008006" key="4">
    <source>
        <dbReference type="Google" id="ProtNLM"/>
    </source>
</evidence>
<dbReference type="SUPFAM" id="SSF54928">
    <property type="entry name" value="RNA-binding domain, RBD"/>
    <property type="match status" value="1"/>
</dbReference>
<reference evidence="2 3" key="1">
    <citation type="submission" date="2016-05" db="EMBL/GenBank/DDBJ databases">
        <title>Genome sequencing reveals origins of a unique bacterial endosymbiosis in the earliest lineages of terrestrial Fungi.</title>
        <authorList>
            <consortium name="DOE Joint Genome Institute"/>
            <person name="Uehling J."/>
            <person name="Gryganskyi A."/>
            <person name="Hameed K."/>
            <person name="Tschaplinski T."/>
            <person name="Misztal P."/>
            <person name="Wu S."/>
            <person name="Desiro A."/>
            <person name="Vande Pol N."/>
            <person name="Du Z.-Y."/>
            <person name="Zienkiewicz A."/>
            <person name="Zienkiewicz K."/>
            <person name="Morin E."/>
            <person name="Tisserant E."/>
            <person name="Splivallo R."/>
            <person name="Hainaut M."/>
            <person name="Henrissat B."/>
            <person name="Ohm R."/>
            <person name="Kuo A."/>
            <person name="Yan J."/>
            <person name="Lipzen A."/>
            <person name="Nolan M."/>
            <person name="Labutti K."/>
            <person name="Barry K."/>
            <person name="Goldstein A."/>
            <person name="Labbe J."/>
            <person name="Schadt C."/>
            <person name="Tuskan G."/>
            <person name="Grigoriev I."/>
            <person name="Martin F."/>
            <person name="Vilgalys R."/>
            <person name="Bonito G."/>
        </authorList>
    </citation>
    <scope>NUCLEOTIDE SEQUENCE [LARGE SCALE GENOMIC DNA]</scope>
    <source>
        <strain evidence="2 3">AG-77</strain>
    </source>
</reference>
<feature type="region of interest" description="Disordered" evidence="1">
    <location>
        <begin position="1"/>
        <end position="21"/>
    </location>
</feature>
<protein>
    <recommendedName>
        <fullName evidence="4">RRM domain-containing protein</fullName>
    </recommendedName>
</protein>
<name>A0A197JC70_9FUNG</name>
<feature type="compositionally biased region" description="Basic and acidic residues" evidence="1">
    <location>
        <begin position="84"/>
        <end position="95"/>
    </location>
</feature>
<feature type="region of interest" description="Disordered" evidence="1">
    <location>
        <begin position="76"/>
        <end position="95"/>
    </location>
</feature>
<proteinExistence type="predicted"/>
<dbReference type="Proteomes" id="UP000078512">
    <property type="component" value="Unassembled WGS sequence"/>
</dbReference>
<dbReference type="InterPro" id="IPR035979">
    <property type="entry name" value="RBD_domain_sf"/>
</dbReference>
<evidence type="ECO:0000313" key="2">
    <source>
        <dbReference type="EMBL" id="OAQ22700.1"/>
    </source>
</evidence>
<gene>
    <name evidence="2" type="ORF">K457DRAFT_37019</name>
</gene>
<sequence>MTGQHRQPQQHRTNKPSTGGFQLLPLNGGVVDMLHGDTEPTKELTEFSIDTGIQEFVIKESDDERSKTHLLALAYKNSTTDNDNQAKEDTQEERPPARFTLYTDTMTAENRRRPVEITSLQPGTTKDKIRGAFTPLGEVEFVNITHKRYGAMVAATVTFVTDRPVEELQEQATRVMFVGNDSGRITRLGNEEIVYHKDLDPTAVAEAMTSAM</sequence>
<organism evidence="2 3">
    <name type="scientific">Linnemannia elongata AG-77</name>
    <dbReference type="NCBI Taxonomy" id="1314771"/>
    <lineage>
        <taxon>Eukaryota</taxon>
        <taxon>Fungi</taxon>
        <taxon>Fungi incertae sedis</taxon>
        <taxon>Mucoromycota</taxon>
        <taxon>Mortierellomycotina</taxon>
        <taxon>Mortierellomycetes</taxon>
        <taxon>Mortierellales</taxon>
        <taxon>Mortierellaceae</taxon>
        <taxon>Linnemannia</taxon>
    </lineage>
</organism>
<dbReference type="EMBL" id="KV442146">
    <property type="protein sequence ID" value="OAQ22700.1"/>
    <property type="molecule type" value="Genomic_DNA"/>
</dbReference>
<evidence type="ECO:0000256" key="1">
    <source>
        <dbReference type="SAM" id="MobiDB-lite"/>
    </source>
</evidence>
<dbReference type="OrthoDB" id="2416239at2759"/>